<feature type="domain" description="Alcohol dehydrogenase-like C-terminal" evidence="7">
    <location>
        <begin position="149"/>
        <end position="280"/>
    </location>
</feature>
<comment type="similarity">
    <text evidence="2 6">Belongs to the zinc-containing alcohol dehydrogenase family.</text>
</comment>
<evidence type="ECO:0000256" key="1">
    <source>
        <dbReference type="ARBA" id="ARBA00001947"/>
    </source>
</evidence>
<dbReference type="SUPFAM" id="SSF50129">
    <property type="entry name" value="GroES-like"/>
    <property type="match status" value="1"/>
</dbReference>
<keyword evidence="4 6" id="KW-0862">Zinc</keyword>
<evidence type="ECO:0000256" key="3">
    <source>
        <dbReference type="ARBA" id="ARBA00022723"/>
    </source>
</evidence>
<dbReference type="EMBL" id="JAVRRG010000083">
    <property type="protein sequence ID" value="KAK5087708.1"/>
    <property type="molecule type" value="Genomic_DNA"/>
</dbReference>
<dbReference type="CDD" id="cd08233">
    <property type="entry name" value="butanediol_DH_like"/>
    <property type="match status" value="1"/>
</dbReference>
<comment type="caution">
    <text evidence="9">The sequence shown here is derived from an EMBL/GenBank/DDBJ whole genome shotgun (WGS) entry which is preliminary data.</text>
</comment>
<proteinExistence type="inferred from homology"/>
<reference evidence="9 10" key="1">
    <citation type="submission" date="2023-08" db="EMBL/GenBank/DDBJ databases">
        <title>Black Yeasts Isolated from many extreme environments.</title>
        <authorList>
            <person name="Coleine C."/>
            <person name="Stajich J.E."/>
            <person name="Selbmann L."/>
        </authorList>
    </citation>
    <scope>NUCLEOTIDE SEQUENCE [LARGE SCALE GENOMIC DNA]</scope>
    <source>
        <strain evidence="9 10">CCFEE 5885</strain>
    </source>
</reference>
<organism evidence="9 10">
    <name type="scientific">Lithohypha guttulata</name>
    <dbReference type="NCBI Taxonomy" id="1690604"/>
    <lineage>
        <taxon>Eukaryota</taxon>
        <taxon>Fungi</taxon>
        <taxon>Dikarya</taxon>
        <taxon>Ascomycota</taxon>
        <taxon>Pezizomycotina</taxon>
        <taxon>Eurotiomycetes</taxon>
        <taxon>Chaetothyriomycetidae</taxon>
        <taxon>Chaetothyriales</taxon>
        <taxon>Trichomeriaceae</taxon>
        <taxon>Lithohypha</taxon>
    </lineage>
</organism>
<dbReference type="PROSITE" id="PS00059">
    <property type="entry name" value="ADH_ZINC"/>
    <property type="match status" value="1"/>
</dbReference>
<gene>
    <name evidence="9" type="ORF">LTR24_006418</name>
</gene>
<accession>A0ABR0K6U7</accession>
<evidence type="ECO:0000256" key="5">
    <source>
        <dbReference type="ARBA" id="ARBA00023002"/>
    </source>
</evidence>
<evidence type="ECO:0008006" key="11">
    <source>
        <dbReference type="Google" id="ProtNLM"/>
    </source>
</evidence>
<dbReference type="InterPro" id="IPR013149">
    <property type="entry name" value="ADH-like_C"/>
</dbReference>
<dbReference type="SUPFAM" id="SSF51735">
    <property type="entry name" value="NAD(P)-binding Rossmann-fold domains"/>
    <property type="match status" value="1"/>
</dbReference>
<feature type="domain" description="Alcohol dehydrogenase-like N-terminal" evidence="8">
    <location>
        <begin position="32"/>
        <end position="111"/>
    </location>
</feature>
<protein>
    <recommendedName>
        <fullName evidence="11">Alcohol dehydrogenase</fullName>
    </recommendedName>
</protein>
<dbReference type="InterPro" id="IPR011032">
    <property type="entry name" value="GroES-like_sf"/>
</dbReference>
<evidence type="ECO:0000313" key="9">
    <source>
        <dbReference type="EMBL" id="KAK5087708.1"/>
    </source>
</evidence>
<evidence type="ECO:0000259" key="8">
    <source>
        <dbReference type="Pfam" id="PF08240"/>
    </source>
</evidence>
<evidence type="ECO:0000313" key="10">
    <source>
        <dbReference type="Proteomes" id="UP001345013"/>
    </source>
</evidence>
<dbReference type="InterPro" id="IPR002328">
    <property type="entry name" value="ADH_Zn_CS"/>
</dbReference>
<dbReference type="InterPro" id="IPR013154">
    <property type="entry name" value="ADH-like_N"/>
</dbReference>
<evidence type="ECO:0000256" key="6">
    <source>
        <dbReference type="RuleBase" id="RU361277"/>
    </source>
</evidence>
<dbReference type="Gene3D" id="3.40.50.720">
    <property type="entry name" value="NAD(P)-binding Rossmann-like Domain"/>
    <property type="match status" value="1"/>
</dbReference>
<evidence type="ECO:0000256" key="2">
    <source>
        <dbReference type="ARBA" id="ARBA00008072"/>
    </source>
</evidence>
<keyword evidence="10" id="KW-1185">Reference proteome</keyword>
<dbReference type="Pfam" id="PF08240">
    <property type="entry name" value="ADH_N"/>
    <property type="match status" value="1"/>
</dbReference>
<dbReference type="InterPro" id="IPR036291">
    <property type="entry name" value="NAD(P)-bd_dom_sf"/>
</dbReference>
<evidence type="ECO:0000259" key="7">
    <source>
        <dbReference type="Pfam" id="PF00107"/>
    </source>
</evidence>
<name>A0ABR0K6U7_9EURO</name>
<dbReference type="Gene3D" id="3.90.180.10">
    <property type="entry name" value="Medium-chain alcohol dehydrogenases, catalytic domain"/>
    <property type="match status" value="1"/>
</dbReference>
<sequence length="344" mass="36601">MRALRFHGNKDMRVDEIPEPAIRPGHVKVKNAWCGHEFAGSVTELAPDVTDFKVDDQVAVFPIITDGTCNWCEQESYGLCPNWGFLGYSGFGGGMAEYIVVDRKALHKVPDHVPLDVAALVEPLAVGWHAVKMAKPEPGDCCLVLGAGPIGLAVIHALVAHNITNIIVSEPSALRASQAKAAGATHVVSPREVDVPAFVQEHSPDNGGAHSIYECAGIQAAFQVALTAVRGRGIIVNVAIYEATSLEIPNPNTLNRRQITIVGSNTYTRAEFDEVIAAIAEGRIKNPAAMITGRVPLERAVEDGIKQLVAGVEGHVKILVDLGSGVQQTRPEDGVCATSVHVEA</sequence>
<keyword evidence="5" id="KW-0560">Oxidoreductase</keyword>
<evidence type="ECO:0000256" key="4">
    <source>
        <dbReference type="ARBA" id="ARBA00022833"/>
    </source>
</evidence>
<dbReference type="Pfam" id="PF00107">
    <property type="entry name" value="ADH_zinc_N"/>
    <property type="match status" value="1"/>
</dbReference>
<dbReference type="Proteomes" id="UP001345013">
    <property type="component" value="Unassembled WGS sequence"/>
</dbReference>
<comment type="cofactor">
    <cofactor evidence="1 6">
        <name>Zn(2+)</name>
        <dbReference type="ChEBI" id="CHEBI:29105"/>
    </cofactor>
</comment>
<dbReference type="PANTHER" id="PTHR43161:SF23">
    <property type="entry name" value="(R,R)-BUTANEDIOL DEHYDROGENASE-RELATED"/>
    <property type="match status" value="1"/>
</dbReference>
<dbReference type="PANTHER" id="PTHR43161">
    <property type="entry name" value="SORBITOL DEHYDROGENASE"/>
    <property type="match status" value="1"/>
</dbReference>
<keyword evidence="3 6" id="KW-0479">Metal-binding</keyword>